<proteinExistence type="predicted"/>
<dbReference type="AlphaFoldDB" id="A0AAE2D0C0"/>
<keyword evidence="2" id="KW-1185">Reference proteome</keyword>
<accession>A0AAE2D0C0</accession>
<dbReference type="EMBL" id="JACGWO010000001">
    <property type="protein sequence ID" value="KAK4440599.1"/>
    <property type="molecule type" value="Genomic_DNA"/>
</dbReference>
<reference evidence="1" key="1">
    <citation type="submission" date="2020-06" db="EMBL/GenBank/DDBJ databases">
        <authorList>
            <person name="Li T."/>
            <person name="Hu X."/>
            <person name="Zhang T."/>
            <person name="Song X."/>
            <person name="Zhang H."/>
            <person name="Dai N."/>
            <person name="Sheng W."/>
            <person name="Hou X."/>
            <person name="Wei L."/>
        </authorList>
    </citation>
    <scope>NUCLEOTIDE SEQUENCE</scope>
    <source>
        <strain evidence="1">3651</strain>
        <tissue evidence="1">Leaf</tissue>
    </source>
</reference>
<reference evidence="1" key="2">
    <citation type="journal article" date="2024" name="Plant">
        <title>Genomic evolution and insights into agronomic trait innovations of Sesamum species.</title>
        <authorList>
            <person name="Miao H."/>
            <person name="Wang L."/>
            <person name="Qu L."/>
            <person name="Liu H."/>
            <person name="Sun Y."/>
            <person name="Le M."/>
            <person name="Wang Q."/>
            <person name="Wei S."/>
            <person name="Zheng Y."/>
            <person name="Lin W."/>
            <person name="Duan Y."/>
            <person name="Cao H."/>
            <person name="Xiong S."/>
            <person name="Wang X."/>
            <person name="Wei L."/>
            <person name="Li C."/>
            <person name="Ma Q."/>
            <person name="Ju M."/>
            <person name="Zhao R."/>
            <person name="Li G."/>
            <person name="Mu C."/>
            <person name="Tian Q."/>
            <person name="Mei H."/>
            <person name="Zhang T."/>
            <person name="Gao T."/>
            <person name="Zhang H."/>
        </authorList>
    </citation>
    <scope>NUCLEOTIDE SEQUENCE</scope>
    <source>
        <strain evidence="1">3651</strain>
    </source>
</reference>
<dbReference type="Proteomes" id="UP001293254">
    <property type="component" value="Unassembled WGS sequence"/>
</dbReference>
<sequence length="128" mass="14613">MGIDVCTKTKVMNENVQPSNCENLSKEENGEKQNTDHLLNAIHEVDTAERYNRILQEFRNYLRVITFVKHKWGTSFSELNLVRATHNTEDAEFGKRTGIAVPISFFEEANNAHYNSIVVIDADGNDLQ</sequence>
<evidence type="ECO:0000313" key="1">
    <source>
        <dbReference type="EMBL" id="KAK4440599.1"/>
    </source>
</evidence>
<gene>
    <name evidence="1" type="ORF">Salat_0394800</name>
</gene>
<name>A0AAE2D0C0_9LAMI</name>
<comment type="caution">
    <text evidence="1">The sequence shown here is derived from an EMBL/GenBank/DDBJ whole genome shotgun (WGS) entry which is preliminary data.</text>
</comment>
<organism evidence="1 2">
    <name type="scientific">Sesamum alatum</name>
    <dbReference type="NCBI Taxonomy" id="300844"/>
    <lineage>
        <taxon>Eukaryota</taxon>
        <taxon>Viridiplantae</taxon>
        <taxon>Streptophyta</taxon>
        <taxon>Embryophyta</taxon>
        <taxon>Tracheophyta</taxon>
        <taxon>Spermatophyta</taxon>
        <taxon>Magnoliopsida</taxon>
        <taxon>eudicotyledons</taxon>
        <taxon>Gunneridae</taxon>
        <taxon>Pentapetalae</taxon>
        <taxon>asterids</taxon>
        <taxon>lamiids</taxon>
        <taxon>Lamiales</taxon>
        <taxon>Pedaliaceae</taxon>
        <taxon>Sesamum</taxon>
    </lineage>
</organism>
<evidence type="ECO:0000313" key="2">
    <source>
        <dbReference type="Proteomes" id="UP001293254"/>
    </source>
</evidence>
<protein>
    <submittedName>
        <fullName evidence="1">N-carbamoylputrescine amidase</fullName>
    </submittedName>
</protein>